<evidence type="ECO:0000313" key="5">
    <source>
        <dbReference type="Proteomes" id="UP000621266"/>
    </source>
</evidence>
<dbReference type="InterPro" id="IPR049082">
    <property type="entry name" value="T7SS_signal"/>
</dbReference>
<feature type="region of interest" description="Disordered" evidence="1">
    <location>
        <begin position="1"/>
        <end position="26"/>
    </location>
</feature>
<gene>
    <name evidence="4" type="ORF">GCU69_32115</name>
</gene>
<feature type="compositionally biased region" description="Basic and acidic residues" evidence="1">
    <location>
        <begin position="113"/>
        <end position="124"/>
    </location>
</feature>
<keyword evidence="2" id="KW-1133">Transmembrane helix</keyword>
<organism evidence="4 5">
    <name type="scientific">Streptomyces lycii</name>
    <dbReference type="NCBI Taxonomy" id="2654337"/>
    <lineage>
        <taxon>Bacteria</taxon>
        <taxon>Bacillati</taxon>
        <taxon>Actinomycetota</taxon>
        <taxon>Actinomycetes</taxon>
        <taxon>Kitasatosporales</taxon>
        <taxon>Streptomycetaceae</taxon>
        <taxon>Streptomyces</taxon>
    </lineage>
</organism>
<keyword evidence="2" id="KW-0812">Transmembrane</keyword>
<dbReference type="RefSeq" id="WP_156207940.1">
    <property type="nucleotide sequence ID" value="NZ_WHPN01000429.1"/>
</dbReference>
<dbReference type="Proteomes" id="UP000621266">
    <property type="component" value="Unassembled WGS sequence"/>
</dbReference>
<accession>A0ABQ7F9R4</accession>
<proteinExistence type="predicted"/>
<comment type="caution">
    <text evidence="4">The sequence shown here is derived from an EMBL/GenBank/DDBJ whole genome shotgun (WGS) entry which is preliminary data.</text>
</comment>
<protein>
    <recommendedName>
        <fullName evidence="3">Putative T7SS secretion signal domain-containing protein</fullName>
    </recommendedName>
</protein>
<sequence>MTPPRTRPRDWQPLAETDPVPGDPEEIRDEVKHMKGVAKSLRDQARLLRGIGDDNELKGKYATKLREESGVLEKHLREVAGRYERVHGHLTNWANDLEGFQKEADTVLSNAKKAHEEHEAEKSKQQSGDGSTPTDSPRDTGDDPLRSYRDQLDRIKGDRDERARHHASKIRDQLDDVIEDSWWDNVKGWVHENADWIKVVIDVLGWIATFVGVIAIFIPGLNVAVFLLVAGLLVVGTRLLLVASGDASWMDVAMDSAGLLTMGAGRLGVAMLKGANSTTKAAAALSRVSKLKDGIRSHSRVMDELGRTIATTSDDAIRASARESRTLLRRNILDDAGRVSTDTEVSRVTTAFNLGDDGAAKIRANIMKNAASFPDAVPTGTRVTANAAYATSLTAAYIGTGADLTDKALGQSDSAPWKSFNEGYNDWKGNTWRPPVDTHW</sequence>
<feature type="transmembrane region" description="Helical" evidence="2">
    <location>
        <begin position="199"/>
        <end position="218"/>
    </location>
</feature>
<evidence type="ECO:0000313" key="4">
    <source>
        <dbReference type="EMBL" id="KAF4405093.1"/>
    </source>
</evidence>
<keyword evidence="5" id="KW-1185">Reference proteome</keyword>
<evidence type="ECO:0000259" key="3">
    <source>
        <dbReference type="Pfam" id="PF21725"/>
    </source>
</evidence>
<evidence type="ECO:0000256" key="2">
    <source>
        <dbReference type="SAM" id="Phobius"/>
    </source>
</evidence>
<reference evidence="4 5" key="1">
    <citation type="submission" date="2019-10" db="EMBL/GenBank/DDBJ databases">
        <title>Streptomyces tenebrisbrunneis sp.nov., an endogenous actinomycete isolated from of Lycium ruthenicum.</title>
        <authorList>
            <person name="Ma L."/>
        </authorList>
    </citation>
    <scope>NUCLEOTIDE SEQUENCE [LARGE SCALE GENOMIC DNA]</scope>
    <source>
        <strain evidence="4 5">TRM 66187</strain>
    </source>
</reference>
<feature type="transmembrane region" description="Helical" evidence="2">
    <location>
        <begin position="224"/>
        <end position="241"/>
    </location>
</feature>
<feature type="region of interest" description="Disordered" evidence="1">
    <location>
        <begin position="108"/>
        <end position="148"/>
    </location>
</feature>
<feature type="compositionally biased region" description="Basic and acidic residues" evidence="1">
    <location>
        <begin position="136"/>
        <end position="148"/>
    </location>
</feature>
<dbReference type="EMBL" id="WHPN01000429">
    <property type="protein sequence ID" value="KAF4405093.1"/>
    <property type="molecule type" value="Genomic_DNA"/>
</dbReference>
<feature type="domain" description="Putative T7SS secretion signal" evidence="3">
    <location>
        <begin position="20"/>
        <end position="175"/>
    </location>
</feature>
<evidence type="ECO:0000256" key="1">
    <source>
        <dbReference type="SAM" id="MobiDB-lite"/>
    </source>
</evidence>
<name>A0ABQ7F9R4_9ACTN</name>
<keyword evidence="2" id="KW-0472">Membrane</keyword>
<dbReference type="Pfam" id="PF21725">
    <property type="entry name" value="T7SS_signal"/>
    <property type="match status" value="1"/>
</dbReference>